<dbReference type="SMART" id="SM01387">
    <property type="entry name" value="Ribosomal_S15"/>
    <property type="match status" value="1"/>
</dbReference>
<evidence type="ECO:0000256" key="4">
    <source>
        <dbReference type="SAM" id="MobiDB-lite"/>
    </source>
</evidence>
<dbReference type="Proteomes" id="UP000316621">
    <property type="component" value="Chromosome 4"/>
</dbReference>
<feature type="domain" description="Large ribosomal subunit protein bL25 beta" evidence="5">
    <location>
        <begin position="729"/>
        <end position="811"/>
    </location>
</feature>
<dbReference type="Gene3D" id="2.170.120.20">
    <property type="entry name" value="Ribosomal protein L25, beta domain"/>
    <property type="match status" value="1"/>
</dbReference>
<gene>
    <name evidence="6" type="ORF">C5167_005069</name>
</gene>
<dbReference type="SUPFAM" id="SSF47060">
    <property type="entry name" value="S15/NS1 RNA-binding domain"/>
    <property type="match status" value="1"/>
</dbReference>
<dbReference type="CDD" id="cd00495">
    <property type="entry name" value="Ribosomal_L25_TL5_CTC"/>
    <property type="match status" value="1"/>
</dbReference>
<evidence type="ECO:0000256" key="2">
    <source>
        <dbReference type="ARBA" id="ARBA00022980"/>
    </source>
</evidence>
<name>A0A4Y7JD89_PAPSO</name>
<comment type="similarity">
    <text evidence="1">Belongs to the universal ribosomal protein uS15 family.</text>
</comment>
<dbReference type="InterPro" id="IPR002994">
    <property type="entry name" value="Surf1/Shy1"/>
</dbReference>
<dbReference type="InterPro" id="IPR011035">
    <property type="entry name" value="Ribosomal_bL25/Gln-tRNA_synth"/>
</dbReference>
<evidence type="ECO:0000259" key="5">
    <source>
        <dbReference type="Pfam" id="PF14693"/>
    </source>
</evidence>
<dbReference type="InterPro" id="IPR037121">
    <property type="entry name" value="Ribosomal_bL25_C"/>
</dbReference>
<dbReference type="Pfam" id="PF14693">
    <property type="entry name" value="Ribosomal_TL5_C"/>
    <property type="match status" value="1"/>
</dbReference>
<dbReference type="GO" id="GO:1990904">
    <property type="term" value="C:ribonucleoprotein complex"/>
    <property type="evidence" value="ECO:0007669"/>
    <property type="project" value="UniProtKB-KW"/>
</dbReference>
<proteinExistence type="inferred from homology"/>
<accession>A0A4Y7JD89</accession>
<dbReference type="GO" id="GO:0003735">
    <property type="term" value="F:structural constituent of ribosome"/>
    <property type="evidence" value="ECO:0007669"/>
    <property type="project" value="InterPro"/>
</dbReference>
<keyword evidence="7" id="KW-1185">Reference proteome</keyword>
<dbReference type="GO" id="GO:0016020">
    <property type="term" value="C:membrane"/>
    <property type="evidence" value="ECO:0007669"/>
    <property type="project" value="InterPro"/>
</dbReference>
<dbReference type="Gene3D" id="1.10.287.10">
    <property type="entry name" value="S15/NS1, RNA-binding"/>
    <property type="match status" value="1"/>
</dbReference>
<dbReference type="InterPro" id="IPR020057">
    <property type="entry name" value="Ribosomal_bL25_b-dom"/>
</dbReference>
<protein>
    <recommendedName>
        <fullName evidence="5">Large ribosomal subunit protein bL25 beta domain-containing protein</fullName>
    </recommendedName>
</protein>
<dbReference type="FunFam" id="2.170.120.20:FF:000006">
    <property type="entry name" value="Ribosomal protein L25/Gln-tRNA synthetase, anti-codon-binding domain-containing protein"/>
    <property type="match status" value="1"/>
</dbReference>
<dbReference type="PROSITE" id="PS50895">
    <property type="entry name" value="SURF1"/>
    <property type="match status" value="1"/>
</dbReference>
<dbReference type="InterPro" id="IPR000589">
    <property type="entry name" value="Ribosomal_uS15"/>
</dbReference>
<dbReference type="PANTHER" id="PTHR47546">
    <property type="entry name" value="S15/NS1, RNA-BINDING PROTEIN"/>
    <property type="match status" value="1"/>
</dbReference>
<keyword evidence="2" id="KW-0689">Ribosomal protein</keyword>
<dbReference type="Pfam" id="PF02104">
    <property type="entry name" value="SURF1"/>
    <property type="match status" value="1"/>
</dbReference>
<dbReference type="PANTHER" id="PTHR47546:SF3">
    <property type="entry name" value="30S RIBOSOMAL PROTEIN S15, CHLOROPLASTIC"/>
    <property type="match status" value="1"/>
</dbReference>
<dbReference type="InterPro" id="IPR009068">
    <property type="entry name" value="uS15_NS1_RNA-bd_sf"/>
</dbReference>
<dbReference type="EMBL" id="CM010718">
    <property type="protein sequence ID" value="RZC57758.1"/>
    <property type="molecule type" value="Genomic_DNA"/>
</dbReference>
<dbReference type="CDD" id="cd06662">
    <property type="entry name" value="SURF1"/>
    <property type="match status" value="1"/>
</dbReference>
<dbReference type="Gramene" id="RZC57758">
    <property type="protein sequence ID" value="RZC57758"/>
    <property type="gene ID" value="C5167_005069"/>
</dbReference>
<dbReference type="InterPro" id="IPR029751">
    <property type="entry name" value="Ribosomal_L25_dom"/>
</dbReference>
<dbReference type="SUPFAM" id="SSF50715">
    <property type="entry name" value="Ribosomal protein L25-like"/>
    <property type="match status" value="1"/>
</dbReference>
<keyword evidence="3" id="KW-0687">Ribonucleoprotein</keyword>
<dbReference type="GO" id="GO:0006412">
    <property type="term" value="P:translation"/>
    <property type="evidence" value="ECO:0007669"/>
    <property type="project" value="InterPro"/>
</dbReference>
<dbReference type="AlphaFoldDB" id="A0A4Y7JD89"/>
<evidence type="ECO:0000256" key="1">
    <source>
        <dbReference type="ARBA" id="ARBA00008434"/>
    </source>
</evidence>
<dbReference type="STRING" id="3469.A0A4Y7JD89"/>
<dbReference type="GO" id="GO:0005840">
    <property type="term" value="C:ribosome"/>
    <property type="evidence" value="ECO:0007669"/>
    <property type="project" value="UniProtKB-KW"/>
</dbReference>
<feature type="region of interest" description="Disordered" evidence="4">
    <location>
        <begin position="1"/>
        <end position="75"/>
    </location>
</feature>
<evidence type="ECO:0000256" key="3">
    <source>
        <dbReference type="ARBA" id="ARBA00023274"/>
    </source>
</evidence>
<evidence type="ECO:0000313" key="6">
    <source>
        <dbReference type="EMBL" id="RZC57758.1"/>
    </source>
</evidence>
<evidence type="ECO:0000313" key="7">
    <source>
        <dbReference type="Proteomes" id="UP000316621"/>
    </source>
</evidence>
<sequence>MALQLRSRFRPIQNPNLIKLFSSESNNNGDKVPSSSSSSLFSDVKESLQQPSSSPPRRNTLNDSPPPPPSSAPKLDEIRKNLSEFRRRSSVPPQPTASFQDLYKRNVPEKTDENKQGNVSINSIRESLRNIRKISEKPNARPNNSFKSFVNQETNQSNAALGGGSELPSDIFGGKEIKEKSEAEMEAMKTEFLNPYSHEELGRKLRQLRPDETTKKEFTVHGLNERLKKLRVMEEQVVDKVGGLPLKSLKESLLKLKLDSDEKSRMQMDNISIFGGYWNQYTGPAKELLVEKAMSSECDCNTQMVVTVTSEVMCMLELYFHPDNMSSEEKMKLELKKVRDEFKISESDCGSSHVQVAQLTTKIKHLSSVLHKKVEMLDYRRNRLGLDPVVWNNISSFSSREDSGSLEFRRVMCEGIFDESKSIYVGPRSRSISEVTENGYYVITPLVPNSSDPKSVQSPVLVNRGWDPRSWREKHQKDSQNVETVSNIKIVDDGETEGSSRWKFWSKKPIAKTFEDPVISSTLSVKVIGVIRGSEKPSIFVPANDPSSGQWFYVDVPARAADCLRILFILKISMTMLIMDIAAGAVKKRRPATKKPYSRVNGSYILVPVLLAAAAVLHQEPEIVVTPKPQLYTYLDDLPKPNPKYSETIIAIPRTDSGKNIAAKERRDGRVPSIVFEQEKGEEGVKSDFESDEIIEKVRVLPRQLHLDAGTDAVLNVTFLRAPSNALLKIDVPLVFIGEDVSPGLRKGAYLNTMRRHVKYLCPADIVPPYIEVDLSELDVGKKIIAKDLKVHPALKLLVQEDEPICKIKGARMEQKKGNK</sequence>
<reference evidence="6 7" key="1">
    <citation type="journal article" date="2018" name="Science">
        <title>The opium poppy genome and morphinan production.</title>
        <authorList>
            <person name="Guo L."/>
            <person name="Winzer T."/>
            <person name="Yang X."/>
            <person name="Li Y."/>
            <person name="Ning Z."/>
            <person name="He Z."/>
            <person name="Teodor R."/>
            <person name="Lu Y."/>
            <person name="Bowser T.A."/>
            <person name="Graham I.A."/>
            <person name="Ye K."/>
        </authorList>
    </citation>
    <scope>NUCLEOTIDE SEQUENCE [LARGE SCALE GENOMIC DNA]</scope>
    <source>
        <strain evidence="7">cv. HN1</strain>
        <tissue evidence="6">Leaves</tissue>
    </source>
</reference>
<organism evidence="6 7">
    <name type="scientific">Papaver somniferum</name>
    <name type="common">Opium poppy</name>
    <dbReference type="NCBI Taxonomy" id="3469"/>
    <lineage>
        <taxon>Eukaryota</taxon>
        <taxon>Viridiplantae</taxon>
        <taxon>Streptophyta</taxon>
        <taxon>Embryophyta</taxon>
        <taxon>Tracheophyta</taxon>
        <taxon>Spermatophyta</taxon>
        <taxon>Magnoliopsida</taxon>
        <taxon>Ranunculales</taxon>
        <taxon>Papaveraceae</taxon>
        <taxon>Papaveroideae</taxon>
        <taxon>Papaver</taxon>
    </lineage>
</organism>